<gene>
    <name evidence="1" type="ORF">BHLFYP23_01874</name>
</gene>
<protein>
    <submittedName>
        <fullName evidence="1">Uncharacterized protein</fullName>
    </submittedName>
</protein>
<dbReference type="RefSeq" id="WP_156342015.1">
    <property type="nucleotide sequence ID" value="NZ_CACRSY010000007.1"/>
</dbReference>
<name>A0A6N2RZL7_BLAHA</name>
<dbReference type="AlphaFoldDB" id="A0A6N2RZL7"/>
<evidence type="ECO:0000313" key="1">
    <source>
        <dbReference type="EMBL" id="VYS86813.1"/>
    </source>
</evidence>
<reference evidence="1" key="1">
    <citation type="submission" date="2019-11" db="EMBL/GenBank/DDBJ databases">
        <authorList>
            <person name="Feng L."/>
        </authorList>
    </citation>
    <scope>NUCLEOTIDE SEQUENCE</scope>
    <source>
        <strain evidence="1">BhanseniiLFYP23</strain>
    </source>
</reference>
<proteinExistence type="predicted"/>
<sequence>MDKTKFSFELVDKYTPEDVIKKSLVQIENATQGYVIGNIGQYSGPICSYTKQTGLAATLSSIQTKSETIKVNIQDDLGEQSKEDHRYEVFLTVKGLEHYRYRLMFVDYGAISYPVTIVLNEMLAIEYSGKRNDTYYIDSMKELENMLDIVLNSDSMIGFIQKLIDESLRQERLEKLMPKDEKMPDE</sequence>
<accession>A0A6N2RZL7</accession>
<organism evidence="1">
    <name type="scientific">Blautia hansenii</name>
    <name type="common">Ruminococcus hansenii</name>
    <dbReference type="NCBI Taxonomy" id="1322"/>
    <lineage>
        <taxon>Bacteria</taxon>
        <taxon>Bacillati</taxon>
        <taxon>Bacillota</taxon>
        <taxon>Clostridia</taxon>
        <taxon>Lachnospirales</taxon>
        <taxon>Lachnospiraceae</taxon>
        <taxon>Blautia</taxon>
    </lineage>
</organism>
<dbReference type="EMBL" id="CACRSY010000007">
    <property type="protein sequence ID" value="VYS86813.1"/>
    <property type="molecule type" value="Genomic_DNA"/>
</dbReference>